<sequence>MQRLYAILLFVNLLSLPVMAQDTQGFFLDDATAKDAVIPSFAEFDKPSKPSTATVSVDVSNVVAPVSKYLYGNNANVYMTQMVDQPTLLGYIKTLSPNVLRFPGGNLSSVYFWNAQNASQLPADVPPTLINADGTTGDPNPYWFGKNADSWTMSLDNYYEMLKQTKSTGIITVNYSYARYSTAENPVAAAAHLAADWVRYDNGRTKFWELGNENYGTWQAGYRIKTADNKDGQPEIMTGETYGKHFKVFADSMRKAATELGVEIHIGAQLFEAPPASWSGDIERNWNTGVLSNATSTPDFYIAHSYFTPYDTDSKAADILATALTVPTDIMSFLKKTISDAGQPIKPIALTEWNIFAVHSKQMVSYISGVHATMVLGELIKNKYGMASRWDLANGWSNGDDHGMFNNGDEPGGIPKWNPRPIYFYMYYFQQYFGDNMVSASVSGSSDVVAYASTFHSGEVGLVVVNKGTSEQTVSVNLQHFGYGNRFYTHTLSGGTDNGEFSLKVSVNGQGPTLSSGGPANVESIKARSALVGSGVKVTAPPRSVVYVLVENGENIVTPVEKEQPVQKMKVYPNPATENFRLDFPTAGFDRMELLDTTGKTAFRAAIDPSQTSAEFHAHLPAGLYFIRVSGSKMILLDKLMTQ</sequence>
<dbReference type="PANTHER" id="PTHR43576">
    <property type="entry name" value="ALPHA-L-ARABINOFURANOSIDASE C-RELATED"/>
    <property type="match status" value="1"/>
</dbReference>
<dbReference type="GO" id="GO:0000272">
    <property type="term" value="P:polysaccharide catabolic process"/>
    <property type="evidence" value="ECO:0007669"/>
    <property type="project" value="TreeGrafter"/>
</dbReference>
<accession>A0A1M5UCT3</accession>
<dbReference type="InterPro" id="IPR013780">
    <property type="entry name" value="Glyco_hydro_b"/>
</dbReference>
<evidence type="ECO:0000256" key="1">
    <source>
        <dbReference type="SAM" id="SignalP"/>
    </source>
</evidence>
<dbReference type="OrthoDB" id="9758333at2"/>
<dbReference type="InterPro" id="IPR026444">
    <property type="entry name" value="Secre_tail"/>
</dbReference>
<feature type="domain" description="Alpha-L-arabinofuranosidase 1 catalytic" evidence="2">
    <location>
        <begin position="92"/>
        <end position="262"/>
    </location>
</feature>
<organism evidence="3 4">
    <name type="scientific">Chryseolinea serpens</name>
    <dbReference type="NCBI Taxonomy" id="947013"/>
    <lineage>
        <taxon>Bacteria</taxon>
        <taxon>Pseudomonadati</taxon>
        <taxon>Bacteroidota</taxon>
        <taxon>Cytophagia</taxon>
        <taxon>Cytophagales</taxon>
        <taxon>Fulvivirgaceae</taxon>
        <taxon>Chryseolinea</taxon>
    </lineage>
</organism>
<dbReference type="RefSeq" id="WP_143165045.1">
    <property type="nucleotide sequence ID" value="NZ_FQWQ01000003.1"/>
</dbReference>
<dbReference type="EMBL" id="FQWQ01000003">
    <property type="protein sequence ID" value="SHH60852.1"/>
    <property type="molecule type" value="Genomic_DNA"/>
</dbReference>
<feature type="chain" id="PRO_5012341532" evidence="1">
    <location>
        <begin position="21"/>
        <end position="643"/>
    </location>
</feature>
<evidence type="ECO:0000313" key="3">
    <source>
        <dbReference type="EMBL" id="SHH60852.1"/>
    </source>
</evidence>
<dbReference type="Proteomes" id="UP000184212">
    <property type="component" value="Unassembled WGS sequence"/>
</dbReference>
<dbReference type="Pfam" id="PF22848">
    <property type="entry name" value="ASD1_dom"/>
    <property type="match status" value="1"/>
</dbReference>
<dbReference type="InterPro" id="IPR055235">
    <property type="entry name" value="ASD1_cat"/>
</dbReference>
<name>A0A1M5UCT3_9BACT</name>
<dbReference type="STRING" id="947013.SAMN04488109_4602"/>
<proteinExistence type="predicted"/>
<keyword evidence="1" id="KW-0732">Signal</keyword>
<reference evidence="3 4" key="1">
    <citation type="submission" date="2016-11" db="EMBL/GenBank/DDBJ databases">
        <authorList>
            <person name="Jaros S."/>
            <person name="Januszkiewicz K."/>
            <person name="Wedrychowicz H."/>
        </authorList>
    </citation>
    <scope>NUCLEOTIDE SEQUENCE [LARGE SCALE GENOMIC DNA]</scope>
    <source>
        <strain evidence="3 4">DSM 24574</strain>
    </source>
</reference>
<dbReference type="PANTHER" id="PTHR43576:SF3">
    <property type="entry name" value="ALPHA-L-ARABINOFURANOSIDASE C"/>
    <property type="match status" value="1"/>
</dbReference>
<keyword evidence="4" id="KW-1185">Reference proteome</keyword>
<dbReference type="Gene3D" id="2.60.40.1180">
    <property type="entry name" value="Golgi alpha-mannosidase II"/>
    <property type="match status" value="1"/>
</dbReference>
<evidence type="ECO:0000259" key="2">
    <source>
        <dbReference type="Pfam" id="PF22848"/>
    </source>
</evidence>
<dbReference type="SUPFAM" id="SSF51445">
    <property type="entry name" value="(Trans)glycosidases"/>
    <property type="match status" value="1"/>
</dbReference>
<dbReference type="NCBIfam" id="TIGR04183">
    <property type="entry name" value="Por_Secre_tail"/>
    <property type="match status" value="1"/>
</dbReference>
<dbReference type="InterPro" id="IPR017853">
    <property type="entry name" value="GH"/>
</dbReference>
<dbReference type="Gene3D" id="3.20.20.80">
    <property type="entry name" value="Glycosidases"/>
    <property type="match status" value="1"/>
</dbReference>
<feature type="signal peptide" evidence="1">
    <location>
        <begin position="1"/>
        <end position="20"/>
    </location>
</feature>
<protein>
    <submittedName>
        <fullName evidence="3">Por secretion system C-terminal sorting domain-containing protein</fullName>
    </submittedName>
</protein>
<evidence type="ECO:0000313" key="4">
    <source>
        <dbReference type="Proteomes" id="UP000184212"/>
    </source>
</evidence>
<gene>
    <name evidence="3" type="ORF">SAMN04488109_4602</name>
</gene>
<dbReference type="AlphaFoldDB" id="A0A1M5UCT3"/>